<dbReference type="InterPro" id="IPR057559">
    <property type="entry name" value="SAM_6"/>
</dbReference>
<dbReference type="Pfam" id="PF23395">
    <property type="entry name" value="SAM_6"/>
    <property type="match status" value="1"/>
</dbReference>
<dbReference type="Proteomes" id="UP000567885">
    <property type="component" value="Unassembled WGS sequence"/>
</dbReference>
<gene>
    <name evidence="3" type="ORF">FHETE_1060</name>
</gene>
<dbReference type="AlphaFoldDB" id="A0A8H5TUW9"/>
<sequence>MSTSASEGENVINYANKHHCFYNHTAAPYRFYDQLRHIEASAEPTKADGFVDQADLMTIPLPHPIIQTEPLLNHEFYEPPTDPNIPASLIFPSLRTNGHTRLPLEMIDTGFDMKKEITQYLNDVQAANSCDLLIQWLPLSYVSTENDESLEFPSTVSRWQTLASRELQSVETTVSQQSLLSLHDQDMFREVCTPVRVRDIFCLSNRPHAYLEPMSCPLSPASELDEPFAPNSEVLIIDMTSEPSSPVINVIKELDINIYNDSIEPEPAVPSTMSSTPPAANVVFLGSKPNKPSEPRLDVPILVSSPEEGFFEEAFQTILEDKADKTNRQLEQERLNPADYLRLPTPAADFHIPNPEWNTHLANPQEQFAWLQQTNTSSFHLPCFEGLRRLEASLKWTPVPYGSGRVSLNESAMDLGPVGRELLTLHAPQLCSRNFIYPRHEVQVLRISEDEAIELDVASSHRTTSSILEENLGICAITNKADDPLVTPSLDDLLRSRSQTLRRKVGDKAENILPETAGSSGVGSLLTQFIHLRHPKRLKTTRGSSQPRATSAVLPHMNVSHALSDIQEDLSDKPREALVPVFDLPIETCRYIVSLSMSRKTLYHIEKSWQHVELIDRDFSRYNTLVWSPGSAQRKEVISSLAFEADISLCPAAGLILTTILKVKQKPLPGSTGLTSFRERVRLVSEKYETLFVLVSEANPLGEYIGSPTASDIAGYADFVRFTMGLKGGVSTFLVSGSEETASKWALSIMSRYSSPAKQFRDFLNFRDGVWELFLRRTGLNVSAAQVVAGLLMSEYGELGLAKFFSMDAEQRVSRYGQIMGGKRILDNTSRVLDREWV</sequence>
<accession>A0A8H5TUW9</accession>
<protein>
    <submittedName>
        <fullName evidence="3">Uncharacterized protein</fullName>
    </submittedName>
</protein>
<reference evidence="3 4" key="1">
    <citation type="submission" date="2020-05" db="EMBL/GenBank/DDBJ databases">
        <title>Identification and distribution of gene clusters putatively required for synthesis of sphingolipid metabolism inhibitors in phylogenetically diverse species of the filamentous fungus Fusarium.</title>
        <authorList>
            <person name="Kim H.-S."/>
            <person name="Busman M."/>
            <person name="Brown D.W."/>
            <person name="Divon H."/>
            <person name="Uhlig S."/>
            <person name="Proctor R.H."/>
        </authorList>
    </citation>
    <scope>NUCLEOTIDE SEQUENCE [LARGE SCALE GENOMIC DNA]</scope>
    <source>
        <strain evidence="3 4">NRRL 20693</strain>
    </source>
</reference>
<dbReference type="EMBL" id="JAAGWQ010000015">
    <property type="protein sequence ID" value="KAF5678819.1"/>
    <property type="molecule type" value="Genomic_DNA"/>
</dbReference>
<dbReference type="Pfam" id="PF23394">
    <property type="entry name" value="DUF7102"/>
    <property type="match status" value="1"/>
</dbReference>
<feature type="domain" description="SAM-like" evidence="2">
    <location>
        <begin position="769"/>
        <end position="833"/>
    </location>
</feature>
<organism evidence="3 4">
    <name type="scientific">Fusarium heterosporum</name>
    <dbReference type="NCBI Taxonomy" id="42747"/>
    <lineage>
        <taxon>Eukaryota</taxon>
        <taxon>Fungi</taxon>
        <taxon>Dikarya</taxon>
        <taxon>Ascomycota</taxon>
        <taxon>Pezizomycotina</taxon>
        <taxon>Sordariomycetes</taxon>
        <taxon>Hypocreomycetidae</taxon>
        <taxon>Hypocreales</taxon>
        <taxon>Nectriaceae</taxon>
        <taxon>Fusarium</taxon>
        <taxon>Fusarium heterosporum species complex</taxon>
    </lineage>
</organism>
<keyword evidence="4" id="KW-1185">Reference proteome</keyword>
<dbReference type="InterPro" id="IPR055528">
    <property type="entry name" value="DUF7102"/>
</dbReference>
<evidence type="ECO:0000259" key="1">
    <source>
        <dbReference type="Pfam" id="PF23394"/>
    </source>
</evidence>
<dbReference type="OrthoDB" id="3647246at2759"/>
<evidence type="ECO:0000313" key="4">
    <source>
        <dbReference type="Proteomes" id="UP000567885"/>
    </source>
</evidence>
<evidence type="ECO:0000313" key="3">
    <source>
        <dbReference type="EMBL" id="KAF5678819.1"/>
    </source>
</evidence>
<comment type="caution">
    <text evidence="3">The sequence shown here is derived from an EMBL/GenBank/DDBJ whole genome shotgun (WGS) entry which is preliminary data.</text>
</comment>
<name>A0A8H5TUW9_FUSHE</name>
<proteinExistence type="predicted"/>
<feature type="domain" description="DUF7102" evidence="1">
    <location>
        <begin position="592"/>
        <end position="756"/>
    </location>
</feature>
<evidence type="ECO:0000259" key="2">
    <source>
        <dbReference type="Pfam" id="PF23395"/>
    </source>
</evidence>